<dbReference type="PANTHER" id="PTHR43135">
    <property type="entry name" value="ALPHA-D-RIBOSE 1-METHYLPHOSPHONATE 5-TRIPHOSPHATE DIPHOSPHATASE"/>
    <property type="match status" value="1"/>
</dbReference>
<dbReference type="Proteomes" id="UP000093129">
    <property type="component" value="Unassembled WGS sequence"/>
</dbReference>
<dbReference type="Gene3D" id="3.20.20.140">
    <property type="entry name" value="Metal-dependent hydrolases"/>
    <property type="match status" value="1"/>
</dbReference>
<dbReference type="SUPFAM" id="SSF51556">
    <property type="entry name" value="Metallo-dependent hydrolases"/>
    <property type="match status" value="1"/>
</dbReference>
<gene>
    <name evidence="1" type="ORF">BBC27_00640</name>
</gene>
<organism evidence="1 2">
    <name type="scientific">Acidithiobacillus ferrivorans</name>
    <dbReference type="NCBI Taxonomy" id="160808"/>
    <lineage>
        <taxon>Bacteria</taxon>
        <taxon>Pseudomonadati</taxon>
        <taxon>Pseudomonadota</taxon>
        <taxon>Acidithiobacillia</taxon>
        <taxon>Acidithiobacillales</taxon>
        <taxon>Acidithiobacillaceae</taxon>
        <taxon>Acidithiobacillus</taxon>
    </lineage>
</organism>
<protein>
    <submittedName>
        <fullName evidence="1">Phosphonate metabolism protein PhnM</fullName>
    </submittedName>
</protein>
<dbReference type="PANTHER" id="PTHR43135:SF3">
    <property type="entry name" value="ALPHA-D-RIBOSE 1-METHYLPHOSPHONATE 5-TRIPHOSPHATE DIPHOSPHATASE"/>
    <property type="match status" value="1"/>
</dbReference>
<dbReference type="EMBL" id="MASQ01000057">
    <property type="protein sequence ID" value="OCB03643.1"/>
    <property type="molecule type" value="Genomic_DNA"/>
</dbReference>
<evidence type="ECO:0000313" key="1">
    <source>
        <dbReference type="EMBL" id="OCB03643.1"/>
    </source>
</evidence>
<dbReference type="NCBIfam" id="NF011987">
    <property type="entry name" value="PRK15446.2-3"/>
    <property type="match status" value="1"/>
</dbReference>
<dbReference type="RefSeq" id="WP_065412733.1">
    <property type="nucleotide sequence ID" value="NZ_MASQ01000057.1"/>
</dbReference>
<accession>A0A1B9C139</accession>
<dbReference type="InterPro" id="IPR051781">
    <property type="entry name" value="Metallo-dep_Hydrolase"/>
</dbReference>
<dbReference type="AlphaFoldDB" id="A0A1B9C139"/>
<dbReference type="NCBIfam" id="TIGR02318">
    <property type="entry name" value="phosphono_phnM"/>
    <property type="match status" value="1"/>
</dbReference>
<name>A0A1B9C139_9PROT</name>
<comment type="caution">
    <text evidence="1">The sequence shown here is derived from an EMBL/GenBank/DDBJ whole genome shotgun (WGS) entry which is preliminary data.</text>
</comment>
<dbReference type="NCBIfam" id="NF011990">
    <property type="entry name" value="PRK15446.2-6"/>
    <property type="match status" value="1"/>
</dbReference>
<dbReference type="NCBIfam" id="NF011984">
    <property type="entry name" value="PRK15446.1-5"/>
    <property type="match status" value="1"/>
</dbReference>
<dbReference type="PIRSF" id="PIRSF038971">
    <property type="entry name" value="PhnM"/>
    <property type="match status" value="1"/>
</dbReference>
<evidence type="ECO:0000313" key="2">
    <source>
        <dbReference type="Proteomes" id="UP000093129"/>
    </source>
</evidence>
<dbReference type="InterPro" id="IPR012696">
    <property type="entry name" value="PhnM"/>
</dbReference>
<proteinExistence type="predicted"/>
<dbReference type="InterPro" id="IPR032466">
    <property type="entry name" value="Metal_Hydrolase"/>
</dbReference>
<dbReference type="GO" id="GO:0019700">
    <property type="term" value="P:organic phosphonate catabolic process"/>
    <property type="evidence" value="ECO:0007669"/>
    <property type="project" value="InterPro"/>
</dbReference>
<sequence length="378" mass="40953">MMQGFSNARIVLEDVVLHGAVLLDAGGNIADILGETSPILGTEDCTGDFLLPGFVDVHTDNLERQVQPRSHVRWPSRSAFLAHDAQCAAMGITTVANALCVGDAGFESGRIQTLKNAVVDLAALDASGSLRADHVLHLRCELSAPNMQELFEAVMDHAKLQMVSLMDHTPGVGQYANLDKFRKSRRDEGYSSEELEGMIREAQTRRHTHSEKNRSYLLEQLKYSPLVLASHDDRTEAEVLRNAQDGIKVAEFPVSMEAAQTARQQGMAIVVGAPNVVRGGSHSGNVAVSDLVKARCVDVLASDYVPNALCEAAFRLVDNGLLALPEAVLMITAAPARMLGLADRGAIRVDLRGDLVRIRLVDGHPIIRSVWKSGQRIA</sequence>
<reference evidence="1 2" key="1">
    <citation type="submission" date="2016-07" db="EMBL/GenBank/DDBJ databases">
        <title>Draft genome of a psychrotolerant acidophile Acidithiobacillus ferrivorans strain YL15.</title>
        <authorList>
            <person name="Peng T."/>
            <person name="Ma L."/>
            <person name="Nan M."/>
            <person name="An N."/>
            <person name="Wang M."/>
            <person name="Qiu G."/>
            <person name="Zeng W."/>
        </authorList>
    </citation>
    <scope>NUCLEOTIDE SEQUENCE [LARGE SCALE GENOMIC DNA]</scope>
    <source>
        <strain evidence="1 2">YL15</strain>
    </source>
</reference>